<organism evidence="4 5">
    <name type="scientific">Oceanospirillum sediminis</name>
    <dbReference type="NCBI Taxonomy" id="2760088"/>
    <lineage>
        <taxon>Bacteria</taxon>
        <taxon>Pseudomonadati</taxon>
        <taxon>Pseudomonadota</taxon>
        <taxon>Gammaproteobacteria</taxon>
        <taxon>Oceanospirillales</taxon>
        <taxon>Oceanospirillaceae</taxon>
        <taxon>Oceanospirillum</taxon>
    </lineage>
</organism>
<name>A0A839IVI9_9GAMM</name>
<dbReference type="SUPFAM" id="SSF55031">
    <property type="entry name" value="Bacterial exopeptidase dimerisation domain"/>
    <property type="match status" value="1"/>
</dbReference>
<evidence type="ECO:0000256" key="1">
    <source>
        <dbReference type="ARBA" id="ARBA00022801"/>
    </source>
</evidence>
<feature type="binding site" evidence="2">
    <location>
        <position position="109"/>
    </location>
    <ligand>
        <name>Mn(2+)</name>
        <dbReference type="ChEBI" id="CHEBI:29035"/>
        <label>2</label>
    </ligand>
</feature>
<feature type="binding site" evidence="2">
    <location>
        <position position="142"/>
    </location>
    <ligand>
        <name>Mn(2+)</name>
        <dbReference type="ChEBI" id="CHEBI:29035"/>
        <label>2</label>
    </ligand>
</feature>
<dbReference type="AlphaFoldDB" id="A0A839IVI9"/>
<dbReference type="Pfam" id="PF01546">
    <property type="entry name" value="Peptidase_M20"/>
    <property type="match status" value="1"/>
</dbReference>
<evidence type="ECO:0000259" key="3">
    <source>
        <dbReference type="Pfam" id="PF07687"/>
    </source>
</evidence>
<dbReference type="InterPro" id="IPR011650">
    <property type="entry name" value="Peptidase_M20_dimer"/>
</dbReference>
<gene>
    <name evidence="4" type="ORF">H4O21_19270</name>
</gene>
<dbReference type="SUPFAM" id="SSF53187">
    <property type="entry name" value="Zn-dependent exopeptidases"/>
    <property type="match status" value="1"/>
</dbReference>
<dbReference type="NCBIfam" id="TIGR01891">
    <property type="entry name" value="amidohydrolases"/>
    <property type="match status" value="1"/>
</dbReference>
<keyword evidence="2" id="KW-0464">Manganese</keyword>
<feature type="domain" description="Peptidase M20 dimerisation" evidence="3">
    <location>
        <begin position="188"/>
        <end position="286"/>
    </location>
</feature>
<comment type="cofactor">
    <cofactor evidence="2">
        <name>Mn(2+)</name>
        <dbReference type="ChEBI" id="CHEBI:29035"/>
    </cofactor>
    <text evidence="2">The Mn(2+) ion enhances activity.</text>
</comment>
<accession>A0A839IVI9</accession>
<dbReference type="PANTHER" id="PTHR11014">
    <property type="entry name" value="PEPTIDASE M20 FAMILY MEMBER"/>
    <property type="match status" value="1"/>
</dbReference>
<dbReference type="EMBL" id="JACJFM010000034">
    <property type="protein sequence ID" value="MBB1488752.1"/>
    <property type="molecule type" value="Genomic_DNA"/>
</dbReference>
<evidence type="ECO:0000313" key="4">
    <source>
        <dbReference type="EMBL" id="MBB1488752.1"/>
    </source>
</evidence>
<protein>
    <submittedName>
        <fullName evidence="4">Amidohydrolase</fullName>
    </submittedName>
</protein>
<feature type="binding site" evidence="2">
    <location>
        <position position="366"/>
    </location>
    <ligand>
        <name>Mn(2+)</name>
        <dbReference type="ChEBI" id="CHEBI:29035"/>
        <label>2</label>
    </ligand>
</feature>
<comment type="caution">
    <text evidence="4">The sequence shown here is derived from an EMBL/GenBank/DDBJ whole genome shotgun (WGS) entry which is preliminary data.</text>
</comment>
<feature type="binding site" evidence="2">
    <location>
        <position position="107"/>
    </location>
    <ligand>
        <name>Mn(2+)</name>
        <dbReference type="ChEBI" id="CHEBI:29035"/>
        <label>2</label>
    </ligand>
</feature>
<proteinExistence type="predicted"/>
<dbReference type="FunFam" id="3.30.70.360:FF:000001">
    <property type="entry name" value="N-acetyldiaminopimelate deacetylase"/>
    <property type="match status" value="1"/>
</dbReference>
<dbReference type="RefSeq" id="WP_182810520.1">
    <property type="nucleotide sequence ID" value="NZ_JACJFM010000034.1"/>
</dbReference>
<feature type="binding site" evidence="2">
    <location>
        <position position="168"/>
    </location>
    <ligand>
        <name>Mn(2+)</name>
        <dbReference type="ChEBI" id="CHEBI:29035"/>
        <label>2</label>
    </ligand>
</feature>
<keyword evidence="1 4" id="KW-0378">Hydrolase</keyword>
<dbReference type="GO" id="GO:0050118">
    <property type="term" value="F:N-acetyldiaminopimelate deacetylase activity"/>
    <property type="evidence" value="ECO:0007669"/>
    <property type="project" value="UniProtKB-ARBA"/>
</dbReference>
<keyword evidence="2" id="KW-0479">Metal-binding</keyword>
<keyword evidence="5" id="KW-1185">Reference proteome</keyword>
<sequence length="392" mass="42868">MSQTAEQFIANQSERHLEMIGWRRQIHAHPELAFMEKMTSDLVANKLEEWGIPFTRNWAETGVVGKIKGNKGSGPVIALRADMDALALDEQNCFEHKSKHPGKMHACGHDGHTTMLLGAARYLAENPNFAGEVVLLFQPAEEGEGGAREMVEQGVFKEYPVDYVYGLHNWPGLNAGEVAVHDGPVMAGMDTFEIEITGEGTHGAMPHMGVDPMIAAAHMITAFQSIISRNLSPLESGVVSVTQMDAGTMATIIPDKVTLKGTTRALDNDTHQYLHDRMTAIVEHISASFEVKGNIRFSGRYPATVNDEKATKIMETVAKSMLGGGKVHNKLPPSMGAEDFSFFLTEVPGCYFWLGNGSTEGSCTLHSPHYDFNDDILAVGASLWINLVYQHA</sequence>
<dbReference type="PIRSF" id="PIRSF005962">
    <property type="entry name" value="Pept_M20D_amidohydro"/>
    <property type="match status" value="1"/>
</dbReference>
<dbReference type="InterPro" id="IPR036264">
    <property type="entry name" value="Bact_exopeptidase_dim_dom"/>
</dbReference>
<evidence type="ECO:0000256" key="2">
    <source>
        <dbReference type="PIRSR" id="PIRSR005962-1"/>
    </source>
</evidence>
<dbReference type="Pfam" id="PF07687">
    <property type="entry name" value="M20_dimer"/>
    <property type="match status" value="1"/>
</dbReference>
<dbReference type="PANTHER" id="PTHR11014:SF63">
    <property type="entry name" value="METALLOPEPTIDASE, PUTATIVE (AFU_ORTHOLOGUE AFUA_6G09600)-RELATED"/>
    <property type="match status" value="1"/>
</dbReference>
<dbReference type="GO" id="GO:0019877">
    <property type="term" value="P:diaminopimelate biosynthetic process"/>
    <property type="evidence" value="ECO:0007669"/>
    <property type="project" value="UniProtKB-ARBA"/>
</dbReference>
<evidence type="ECO:0000313" key="5">
    <source>
        <dbReference type="Proteomes" id="UP000565262"/>
    </source>
</evidence>
<dbReference type="Proteomes" id="UP000565262">
    <property type="component" value="Unassembled WGS sequence"/>
</dbReference>
<dbReference type="Gene3D" id="3.30.70.360">
    <property type="match status" value="1"/>
</dbReference>
<dbReference type="CDD" id="cd05666">
    <property type="entry name" value="M20_Acy1-like"/>
    <property type="match status" value="1"/>
</dbReference>
<dbReference type="InterPro" id="IPR017439">
    <property type="entry name" value="Amidohydrolase"/>
</dbReference>
<dbReference type="Gene3D" id="3.40.630.10">
    <property type="entry name" value="Zn peptidases"/>
    <property type="match status" value="1"/>
</dbReference>
<dbReference type="GO" id="GO:0046872">
    <property type="term" value="F:metal ion binding"/>
    <property type="evidence" value="ECO:0007669"/>
    <property type="project" value="UniProtKB-KW"/>
</dbReference>
<dbReference type="InterPro" id="IPR002933">
    <property type="entry name" value="Peptidase_M20"/>
</dbReference>
<reference evidence="4 5" key="1">
    <citation type="submission" date="2020-08" db="EMBL/GenBank/DDBJ databases">
        <title>Oceanospirillum sp. nov. isolated from marine sediment.</title>
        <authorList>
            <person name="Ji X."/>
        </authorList>
    </citation>
    <scope>NUCLEOTIDE SEQUENCE [LARGE SCALE GENOMIC DNA]</scope>
    <source>
        <strain evidence="4 5">D5</strain>
    </source>
</reference>